<dbReference type="EMBL" id="BSST01000001">
    <property type="protein sequence ID" value="GLX80222.1"/>
    <property type="molecule type" value="Genomic_DNA"/>
</dbReference>
<gene>
    <name evidence="1" type="ORF">tinsulaeT_35620</name>
</gene>
<protein>
    <submittedName>
        <fullName evidence="1">Uncharacterized protein</fullName>
    </submittedName>
</protein>
<reference evidence="1 2" key="1">
    <citation type="submission" date="2023-03" db="EMBL/GenBank/DDBJ databases">
        <title>Draft genome sequence of Thalassotalea insulae KCTC 62186T.</title>
        <authorList>
            <person name="Sawabe T."/>
        </authorList>
    </citation>
    <scope>NUCLEOTIDE SEQUENCE [LARGE SCALE GENOMIC DNA]</scope>
    <source>
        <strain evidence="1 2">KCTC 62186</strain>
    </source>
</reference>
<accession>A0ABQ6H075</accession>
<dbReference type="Proteomes" id="UP001157186">
    <property type="component" value="Unassembled WGS sequence"/>
</dbReference>
<sequence>MPMIENRKEYYRKCKCGRDHENKFIRGMFKYSDEGETAFCLAMLEHQNDRHIWLSFITGEWPNTNQEDCAVTCHIYTNEKGRIFTIQNGEDSPFSNDDIFDCYQVTREQVLAVNGAKEWFIDTYLSLFKTDDEIGNYLVAENA</sequence>
<comment type="caution">
    <text evidence="1">The sequence shown here is derived from an EMBL/GenBank/DDBJ whole genome shotgun (WGS) entry which is preliminary data.</text>
</comment>
<evidence type="ECO:0000313" key="1">
    <source>
        <dbReference type="EMBL" id="GLX80222.1"/>
    </source>
</evidence>
<organism evidence="1 2">
    <name type="scientific">Thalassotalea insulae</name>
    <dbReference type="NCBI Taxonomy" id="2056778"/>
    <lineage>
        <taxon>Bacteria</taxon>
        <taxon>Pseudomonadati</taxon>
        <taxon>Pseudomonadota</taxon>
        <taxon>Gammaproteobacteria</taxon>
        <taxon>Alteromonadales</taxon>
        <taxon>Colwelliaceae</taxon>
        <taxon>Thalassotalea</taxon>
    </lineage>
</organism>
<evidence type="ECO:0000313" key="2">
    <source>
        <dbReference type="Proteomes" id="UP001157186"/>
    </source>
</evidence>
<keyword evidence="2" id="KW-1185">Reference proteome</keyword>
<proteinExistence type="predicted"/>
<name>A0ABQ6H075_9GAMM</name>